<dbReference type="AlphaFoldDB" id="A0A6C0BGK2"/>
<reference evidence="1" key="1">
    <citation type="journal article" date="2020" name="Nature">
        <title>Giant virus diversity and host interactions through global metagenomics.</title>
        <authorList>
            <person name="Schulz F."/>
            <person name="Roux S."/>
            <person name="Paez-Espino D."/>
            <person name="Jungbluth S."/>
            <person name="Walsh D.A."/>
            <person name="Denef V.J."/>
            <person name="McMahon K.D."/>
            <person name="Konstantinidis K.T."/>
            <person name="Eloe-Fadrosh E.A."/>
            <person name="Kyrpides N.C."/>
            <person name="Woyke T."/>
        </authorList>
    </citation>
    <scope>NUCLEOTIDE SEQUENCE</scope>
    <source>
        <strain evidence="1">GVMAG-M-3300013004-44</strain>
    </source>
</reference>
<dbReference type="EMBL" id="MN739155">
    <property type="protein sequence ID" value="QHS91132.1"/>
    <property type="molecule type" value="Genomic_DNA"/>
</dbReference>
<name>A0A6C0BGK2_9ZZZZ</name>
<accession>A0A6C0BGK2</accession>
<evidence type="ECO:0000313" key="1">
    <source>
        <dbReference type="EMBL" id="QHS91132.1"/>
    </source>
</evidence>
<organism evidence="1">
    <name type="scientific">viral metagenome</name>
    <dbReference type="NCBI Taxonomy" id="1070528"/>
    <lineage>
        <taxon>unclassified sequences</taxon>
        <taxon>metagenomes</taxon>
        <taxon>organismal metagenomes</taxon>
    </lineage>
</organism>
<protein>
    <submittedName>
        <fullName evidence="1">Uncharacterized protein</fullName>
    </submittedName>
</protein>
<proteinExistence type="predicted"/>
<sequence length="316" mass="37231">MKYFVFDMDEAIAELYSVFYCITSLRLRDTIREDHPRLLPLLSDSLEKQVEKAYRLFVKKVLKEELSLKPLGILRPGVLHVMNSLYRLQRAKKVAHVVIYSNNGTLTCLEFIRDLIHENIGSSTLIGECVHRTHPLRNEHETAKMGLHDKWDKTWNSLRKVLIEGKCRAPSTLSVDDVYFFDDLDHKDLHRAIGNHYYQVPPYEFKASFERLSEIYRLAVEEANVNMYQFAPLITMMYGTFSSDPFALSIQRIIQIFQASTERTAKRDDIPLPYQQDKGITMMKDAIHRVQRRMIHRVQCRTIRKKTHKRYHKKDT</sequence>